<accession>A0A6J7JAB1</accession>
<evidence type="ECO:0000313" key="1">
    <source>
        <dbReference type="EMBL" id="CAB4940235.1"/>
    </source>
</evidence>
<dbReference type="AlphaFoldDB" id="A0A6J7JAB1"/>
<dbReference type="InterPro" id="IPR018561">
    <property type="entry name" value="AosR"/>
</dbReference>
<protein>
    <submittedName>
        <fullName evidence="1">Unannotated protein</fullName>
    </submittedName>
</protein>
<gene>
    <name evidence="1" type="ORF">UFOPK3752_01018</name>
    <name evidence="2" type="ORF">UFOPK4150_00138</name>
</gene>
<sequence>MAVQGFRRSLGGRIVLRCDDIERGILGDLVAQLLEFVTPDDEHLWGDDLDPLARLVSIDPNAERSDDPALARLFPDAYSDDEEAASEFRRFTERSLRETKMAHARTVAHSIDRSGNKIVLGDADAQAWLGTLNDLRLTLGSRLGIDEDNHEDFLALPEDHPTFALYHVYDWLTFLQDTLIRALTGFDAELVADEPGEPDELHHEPTDAR</sequence>
<dbReference type="EMBL" id="CAFBND010000032">
    <property type="protein sequence ID" value="CAB4940235.1"/>
    <property type="molecule type" value="Genomic_DNA"/>
</dbReference>
<name>A0A6J7JAB1_9ZZZZ</name>
<dbReference type="EMBL" id="CAFBPU010000002">
    <property type="protein sequence ID" value="CAB5019160.1"/>
    <property type="molecule type" value="Genomic_DNA"/>
</dbReference>
<dbReference type="Pfam" id="PF09438">
    <property type="entry name" value="DUF2017"/>
    <property type="match status" value="1"/>
</dbReference>
<organism evidence="1">
    <name type="scientific">freshwater metagenome</name>
    <dbReference type="NCBI Taxonomy" id="449393"/>
    <lineage>
        <taxon>unclassified sequences</taxon>
        <taxon>metagenomes</taxon>
        <taxon>ecological metagenomes</taxon>
    </lineage>
</organism>
<evidence type="ECO:0000313" key="2">
    <source>
        <dbReference type="EMBL" id="CAB5019160.1"/>
    </source>
</evidence>
<proteinExistence type="predicted"/>
<reference evidence="1" key="1">
    <citation type="submission" date="2020-05" db="EMBL/GenBank/DDBJ databases">
        <authorList>
            <person name="Chiriac C."/>
            <person name="Salcher M."/>
            <person name="Ghai R."/>
            <person name="Kavagutti S V."/>
        </authorList>
    </citation>
    <scope>NUCLEOTIDE SEQUENCE</scope>
</reference>